<dbReference type="Proteomes" id="UP000217289">
    <property type="component" value="Chromosome"/>
</dbReference>
<dbReference type="AlphaFoldDB" id="A0A250IQM9"/>
<reference evidence="2 3" key="1">
    <citation type="submission" date="2017-06" db="EMBL/GenBank/DDBJ databases">
        <authorList>
            <person name="Kim H.J."/>
            <person name="Triplett B.A."/>
        </authorList>
    </citation>
    <scope>NUCLEOTIDE SEQUENCE [LARGE SCALE GENOMIC DNA]</scope>
    <source>
        <strain evidence="2 3">DSM 14713</strain>
    </source>
</reference>
<evidence type="ECO:0008006" key="4">
    <source>
        <dbReference type="Google" id="ProtNLM"/>
    </source>
</evidence>
<keyword evidence="1" id="KW-0472">Membrane</keyword>
<keyword evidence="1" id="KW-1133">Transmembrane helix</keyword>
<evidence type="ECO:0000313" key="2">
    <source>
        <dbReference type="EMBL" id="ATB33588.1"/>
    </source>
</evidence>
<dbReference type="PROSITE" id="PS51257">
    <property type="entry name" value="PROKAR_LIPOPROTEIN"/>
    <property type="match status" value="1"/>
</dbReference>
<accession>A0A250IQM9</accession>
<keyword evidence="3" id="KW-1185">Reference proteome</keyword>
<name>A0A250IQM9_9BACT</name>
<gene>
    <name evidence="2" type="ORF">MEBOL_007086</name>
</gene>
<keyword evidence="1" id="KW-0812">Transmembrane</keyword>
<dbReference type="EMBL" id="CP022163">
    <property type="protein sequence ID" value="ATB33588.1"/>
    <property type="molecule type" value="Genomic_DNA"/>
</dbReference>
<dbReference type="KEGG" id="mbd:MEBOL_007086"/>
<feature type="transmembrane region" description="Helical" evidence="1">
    <location>
        <begin position="7"/>
        <end position="26"/>
    </location>
</feature>
<sequence>MRVNRHLRTAVLVSMLTGCTGFPFFWRGDAKHSSEKGTGAGSTLQGDFTQATLEWKTHSFDGETLRGRLLLSPVKTALRVDKRLIENFSLSVESVVACETGAGLGYVLMDVLAPARQTDDVLQLDPGAWYGKDVNLFLFAEHATGQPLPQCFEAEIVYHAIDVKNAGRIRVRAEREPPVANQDAGTP</sequence>
<organism evidence="2 3">
    <name type="scientific">Melittangium boletus DSM 14713</name>
    <dbReference type="NCBI Taxonomy" id="1294270"/>
    <lineage>
        <taxon>Bacteria</taxon>
        <taxon>Pseudomonadati</taxon>
        <taxon>Myxococcota</taxon>
        <taxon>Myxococcia</taxon>
        <taxon>Myxococcales</taxon>
        <taxon>Cystobacterineae</taxon>
        <taxon>Archangiaceae</taxon>
        <taxon>Melittangium</taxon>
    </lineage>
</organism>
<evidence type="ECO:0000313" key="3">
    <source>
        <dbReference type="Proteomes" id="UP000217289"/>
    </source>
</evidence>
<protein>
    <recommendedName>
        <fullName evidence="4">Lipoprotein</fullName>
    </recommendedName>
</protein>
<evidence type="ECO:0000256" key="1">
    <source>
        <dbReference type="SAM" id="Phobius"/>
    </source>
</evidence>
<proteinExistence type="predicted"/>